<sequence length="73" mass="8295">MKRIMFLLALLCLEKTLHAQTPRTPYIYSIKADSVKITNSCDTAELTIESHTRMVSATLLTTFNKRCQPLGKH</sequence>
<dbReference type="Proteomes" id="UP000677244">
    <property type="component" value="Unassembled WGS sequence"/>
</dbReference>
<reference evidence="2 3" key="1">
    <citation type="submission" date="2021-03" db="EMBL/GenBank/DDBJ databases">
        <title>Assistant Professor.</title>
        <authorList>
            <person name="Huq M.A."/>
        </authorList>
    </citation>
    <scope>NUCLEOTIDE SEQUENCE [LARGE SCALE GENOMIC DNA]</scope>
    <source>
        <strain evidence="2 3">MAH-29</strain>
    </source>
</reference>
<accession>A0ABS3Z442</accession>
<name>A0ABS3Z442_9BACT</name>
<dbReference type="EMBL" id="JAGHKO010000014">
    <property type="protein sequence ID" value="MBO9204507.1"/>
    <property type="molecule type" value="Genomic_DNA"/>
</dbReference>
<dbReference type="RefSeq" id="WP_209143165.1">
    <property type="nucleotide sequence ID" value="NZ_JAGHKO010000014.1"/>
</dbReference>
<comment type="caution">
    <text evidence="2">The sequence shown here is derived from an EMBL/GenBank/DDBJ whole genome shotgun (WGS) entry which is preliminary data.</text>
</comment>
<proteinExistence type="predicted"/>
<evidence type="ECO:0000313" key="3">
    <source>
        <dbReference type="Proteomes" id="UP000677244"/>
    </source>
</evidence>
<gene>
    <name evidence="2" type="ORF">J7I42_29740</name>
</gene>
<keyword evidence="1" id="KW-0732">Signal</keyword>
<evidence type="ECO:0000256" key="1">
    <source>
        <dbReference type="SAM" id="SignalP"/>
    </source>
</evidence>
<evidence type="ECO:0000313" key="2">
    <source>
        <dbReference type="EMBL" id="MBO9204507.1"/>
    </source>
</evidence>
<protein>
    <submittedName>
        <fullName evidence="2">Uncharacterized protein</fullName>
    </submittedName>
</protein>
<feature type="signal peptide" evidence="1">
    <location>
        <begin position="1"/>
        <end position="19"/>
    </location>
</feature>
<feature type="chain" id="PRO_5045520781" evidence="1">
    <location>
        <begin position="20"/>
        <end position="73"/>
    </location>
</feature>
<keyword evidence="3" id="KW-1185">Reference proteome</keyword>
<organism evidence="2 3">
    <name type="scientific">Niastella soli</name>
    <dbReference type="NCBI Taxonomy" id="2821487"/>
    <lineage>
        <taxon>Bacteria</taxon>
        <taxon>Pseudomonadati</taxon>
        <taxon>Bacteroidota</taxon>
        <taxon>Chitinophagia</taxon>
        <taxon>Chitinophagales</taxon>
        <taxon>Chitinophagaceae</taxon>
        <taxon>Niastella</taxon>
    </lineage>
</organism>